<evidence type="ECO:0000256" key="3">
    <source>
        <dbReference type="ARBA" id="ARBA00022606"/>
    </source>
</evidence>
<dbReference type="EMBL" id="KM276766">
    <property type="protein sequence ID" value="AIZ50546.1"/>
    <property type="molecule type" value="Genomic_DNA"/>
</dbReference>
<evidence type="ECO:0000256" key="9">
    <source>
        <dbReference type="ARBA" id="ARBA00023136"/>
    </source>
</evidence>
<dbReference type="GO" id="GO:0004930">
    <property type="term" value="F:G protein-coupled receptor activity"/>
    <property type="evidence" value="ECO:0007669"/>
    <property type="project" value="UniProtKB-KW"/>
</dbReference>
<feature type="transmembrane region" description="Helical" evidence="13">
    <location>
        <begin position="238"/>
        <end position="258"/>
    </location>
</feature>
<evidence type="ECO:0000256" key="6">
    <source>
        <dbReference type="ARBA" id="ARBA00022989"/>
    </source>
</evidence>
<dbReference type="GO" id="GO:0009881">
    <property type="term" value="F:photoreceptor activity"/>
    <property type="evidence" value="ECO:0007669"/>
    <property type="project" value="UniProtKB-KW"/>
</dbReference>
<keyword evidence="7" id="KW-0157">Chromophore</keyword>
<evidence type="ECO:0000256" key="13">
    <source>
        <dbReference type="SAM" id="Phobius"/>
    </source>
</evidence>
<feature type="region of interest" description="Disordered" evidence="12">
    <location>
        <begin position="282"/>
        <end position="338"/>
    </location>
</feature>
<keyword evidence="4 13" id="KW-0812">Transmembrane</keyword>
<keyword evidence="2" id="KW-0600">Photoreceptor protein</keyword>
<keyword evidence="9 13" id="KW-0472">Membrane</keyword>
<dbReference type="PANTHER" id="PTHR24240">
    <property type="entry name" value="OPSIN"/>
    <property type="match status" value="1"/>
</dbReference>
<keyword evidence="3" id="KW-0716">Sensory transduction</keyword>
<keyword evidence="6 13" id="KW-1133">Transmembrane helix</keyword>
<evidence type="ECO:0000259" key="14">
    <source>
        <dbReference type="PROSITE" id="PS50262"/>
    </source>
</evidence>
<organism evidence="15">
    <name type="scientific">Amphiura filiformis</name>
    <dbReference type="NCBI Taxonomy" id="82378"/>
    <lineage>
        <taxon>Eukaryota</taxon>
        <taxon>Metazoa</taxon>
        <taxon>Echinodermata</taxon>
        <taxon>Eleutherozoa</taxon>
        <taxon>Asterozoa</taxon>
        <taxon>Ophiuroidea</taxon>
        <taxon>Myophiuroidea</taxon>
        <taxon>Metophiurida</taxon>
        <taxon>Ophintegrida</taxon>
        <taxon>Amphilepidida</taxon>
        <taxon>Ophiurina</taxon>
        <taxon>Gnathophiurina</taxon>
        <taxon>Amphiuroidea</taxon>
        <taxon>Amphiuridae</taxon>
        <taxon>Amphiura</taxon>
    </lineage>
</organism>
<feature type="transmembrane region" description="Helical" evidence="13">
    <location>
        <begin position="137"/>
        <end position="161"/>
    </location>
</feature>
<feature type="compositionally biased region" description="Basic residues" evidence="12">
    <location>
        <begin position="303"/>
        <end position="312"/>
    </location>
</feature>
<feature type="transmembrane region" description="Helical" evidence="13">
    <location>
        <begin position="12"/>
        <end position="36"/>
    </location>
</feature>
<dbReference type="PROSITE" id="PS00238">
    <property type="entry name" value="OPSIN"/>
    <property type="match status" value="1"/>
</dbReference>
<comment type="subcellular location">
    <subcellularLocation>
        <location evidence="1">Membrane</location>
        <topology evidence="1">Multi-pass membrane protein</topology>
    </subcellularLocation>
</comment>
<feature type="compositionally biased region" description="Polar residues" evidence="12">
    <location>
        <begin position="319"/>
        <end position="329"/>
    </location>
</feature>
<keyword evidence="5" id="KW-0681">Retinal protein</keyword>
<evidence type="ECO:0000256" key="10">
    <source>
        <dbReference type="ARBA" id="ARBA00023170"/>
    </source>
</evidence>
<evidence type="ECO:0000256" key="5">
    <source>
        <dbReference type="ARBA" id="ARBA00022925"/>
    </source>
</evidence>
<dbReference type="InterPro" id="IPR017452">
    <property type="entry name" value="GPCR_Rhodpsn_7TM"/>
</dbReference>
<dbReference type="GO" id="GO:0007602">
    <property type="term" value="P:phototransduction"/>
    <property type="evidence" value="ECO:0007669"/>
    <property type="project" value="UniProtKB-KW"/>
</dbReference>
<evidence type="ECO:0000313" key="15">
    <source>
        <dbReference type="EMBL" id="AIZ50546.1"/>
    </source>
</evidence>
<protein>
    <submittedName>
        <fullName evidence="15">Opsin 4.2</fullName>
    </submittedName>
</protein>
<feature type="compositionally biased region" description="Polar residues" evidence="12">
    <location>
        <begin position="282"/>
        <end position="302"/>
    </location>
</feature>
<dbReference type="SUPFAM" id="SSF81321">
    <property type="entry name" value="Family A G protein-coupled receptor-like"/>
    <property type="match status" value="1"/>
</dbReference>
<evidence type="ECO:0000256" key="4">
    <source>
        <dbReference type="ARBA" id="ARBA00022692"/>
    </source>
</evidence>
<dbReference type="PRINTS" id="PR00237">
    <property type="entry name" value="GPCRRHODOPSN"/>
</dbReference>
<keyword evidence="10" id="KW-0675">Receptor</keyword>
<feature type="non-terminal residue" evidence="15">
    <location>
        <position position="1"/>
    </location>
</feature>
<evidence type="ECO:0000256" key="7">
    <source>
        <dbReference type="ARBA" id="ARBA00022991"/>
    </source>
</evidence>
<dbReference type="Gene3D" id="1.20.1070.10">
    <property type="entry name" value="Rhodopsin 7-helix transmembrane proteins"/>
    <property type="match status" value="1"/>
</dbReference>
<keyword evidence="8" id="KW-0297">G-protein coupled receptor</keyword>
<sequence length="399" mass="44526">TRSLRTPPNMLIINLACSDLLMVFFEFPMMFLSTVHGRWLFGEVGCDAYAWGGAMFGVLSISTLTAIAFDRQYAICSSLDKLRNITYGRAGRMVVCVWLYSVFWSIFPFFGIGDYVLEGYGVSCTFHYLDTSRRNRIYVGFLFIGDFFLPLCAIISCYVHIVGTVRANRKNLADISKDESIKKDKKGKKKSKRQNSEYAIAKIGMTLTALFALSWTPYATVAFIGEYINGDLLGPMVQTLPVVLAKSSAIWNPIVYAISHKKFKAAIRDHFIKKCCGELPETNFQSQGTSRDSLSSADTLRQSSKKSSHHKHAPEVAVISTNQQQQTTGILKEGNNRRSLQVRLSTDLPEEDPAIGTSSTQLWVSGTKEVQGISNPAMEMQNVDREGLPINPSDQLTRM</sequence>
<evidence type="ECO:0000256" key="8">
    <source>
        <dbReference type="ARBA" id="ARBA00023040"/>
    </source>
</evidence>
<evidence type="ECO:0000256" key="11">
    <source>
        <dbReference type="ARBA" id="ARBA00023224"/>
    </source>
</evidence>
<dbReference type="InterPro" id="IPR050125">
    <property type="entry name" value="GPCR_opsins"/>
</dbReference>
<name>A0A0A7KUZ4_9ECHI</name>
<evidence type="ECO:0000256" key="12">
    <source>
        <dbReference type="SAM" id="MobiDB-lite"/>
    </source>
</evidence>
<dbReference type="InterPro" id="IPR000276">
    <property type="entry name" value="GPCR_Rhodpsn"/>
</dbReference>
<dbReference type="Pfam" id="PF00001">
    <property type="entry name" value="7tm_1"/>
    <property type="match status" value="1"/>
</dbReference>
<feature type="transmembrane region" description="Helical" evidence="13">
    <location>
        <begin position="198"/>
        <end position="218"/>
    </location>
</feature>
<feature type="transmembrane region" description="Helical" evidence="13">
    <location>
        <begin position="90"/>
        <end position="117"/>
    </location>
</feature>
<dbReference type="AlphaFoldDB" id="A0A0A7KUZ4"/>
<accession>A0A0A7KUZ4</accession>
<reference evidence="15" key="1">
    <citation type="submission" date="2014-08" db="EMBL/GenBank/DDBJ databases">
        <title>High opsin diversity in a non-visual infaunal brittle star.</title>
        <authorList>
            <person name="Delroisse J."/>
            <person name="Ullrich-Luter E."/>
            <person name="Ortega-Martinez O."/>
            <person name="Dupont S."/>
            <person name="Arnone M.-I."/>
            <person name="Mallefet J."/>
            <person name="Flammang P."/>
        </authorList>
    </citation>
    <scope>NUCLEOTIDE SEQUENCE</scope>
</reference>
<dbReference type="PROSITE" id="PS50262">
    <property type="entry name" value="G_PROTEIN_RECEP_F1_2"/>
    <property type="match status" value="1"/>
</dbReference>
<dbReference type="InterPro" id="IPR027430">
    <property type="entry name" value="Retinal_BS"/>
</dbReference>
<evidence type="ECO:0000256" key="2">
    <source>
        <dbReference type="ARBA" id="ARBA00022543"/>
    </source>
</evidence>
<evidence type="ECO:0000256" key="1">
    <source>
        <dbReference type="ARBA" id="ARBA00004141"/>
    </source>
</evidence>
<feature type="domain" description="G-protein coupled receptors family 1 profile" evidence="14">
    <location>
        <begin position="1"/>
        <end position="256"/>
    </location>
</feature>
<proteinExistence type="predicted"/>
<dbReference type="GO" id="GO:0016020">
    <property type="term" value="C:membrane"/>
    <property type="evidence" value="ECO:0007669"/>
    <property type="project" value="UniProtKB-SubCell"/>
</dbReference>
<feature type="transmembrane region" description="Helical" evidence="13">
    <location>
        <begin position="48"/>
        <end position="69"/>
    </location>
</feature>
<keyword evidence="11" id="KW-0807">Transducer</keyword>